<dbReference type="EMBL" id="GBXM01002502">
    <property type="protein sequence ID" value="JAI06076.1"/>
    <property type="molecule type" value="Transcribed_RNA"/>
</dbReference>
<accession>A0A0E9XW35</accession>
<organism evidence="1">
    <name type="scientific">Anguilla anguilla</name>
    <name type="common">European freshwater eel</name>
    <name type="synonym">Muraena anguilla</name>
    <dbReference type="NCBI Taxonomy" id="7936"/>
    <lineage>
        <taxon>Eukaryota</taxon>
        <taxon>Metazoa</taxon>
        <taxon>Chordata</taxon>
        <taxon>Craniata</taxon>
        <taxon>Vertebrata</taxon>
        <taxon>Euteleostomi</taxon>
        <taxon>Actinopterygii</taxon>
        <taxon>Neopterygii</taxon>
        <taxon>Teleostei</taxon>
        <taxon>Anguilliformes</taxon>
        <taxon>Anguillidae</taxon>
        <taxon>Anguilla</taxon>
    </lineage>
</organism>
<reference evidence="1" key="2">
    <citation type="journal article" date="2015" name="Fish Shellfish Immunol.">
        <title>Early steps in the European eel (Anguilla anguilla)-Vibrio vulnificus interaction in the gills: Role of the RtxA13 toxin.</title>
        <authorList>
            <person name="Callol A."/>
            <person name="Pajuelo D."/>
            <person name="Ebbesson L."/>
            <person name="Teles M."/>
            <person name="MacKenzie S."/>
            <person name="Amaro C."/>
        </authorList>
    </citation>
    <scope>NUCLEOTIDE SEQUENCE</scope>
</reference>
<dbReference type="AlphaFoldDB" id="A0A0E9XW35"/>
<name>A0A0E9XW35_ANGAN</name>
<proteinExistence type="predicted"/>
<reference evidence="1" key="1">
    <citation type="submission" date="2014-11" db="EMBL/GenBank/DDBJ databases">
        <authorList>
            <person name="Amaro Gonzalez C."/>
        </authorList>
    </citation>
    <scope>NUCLEOTIDE SEQUENCE</scope>
</reference>
<evidence type="ECO:0000313" key="1">
    <source>
        <dbReference type="EMBL" id="JAI06076.1"/>
    </source>
</evidence>
<protein>
    <submittedName>
        <fullName evidence="1">Uncharacterized protein</fullName>
    </submittedName>
</protein>
<sequence>MALHWLPYHAQFQHIEGHGWEPSIKMGFQWKPVSLIY</sequence>